<dbReference type="InterPro" id="IPR020904">
    <property type="entry name" value="Sc_DH/Rdtase_CS"/>
</dbReference>
<evidence type="ECO:0000256" key="2">
    <source>
        <dbReference type="RuleBase" id="RU000363"/>
    </source>
</evidence>
<reference evidence="4" key="1">
    <citation type="journal article" date="2019" name="Int. J. Syst. Evol. Microbiol.">
        <title>The Global Catalogue of Microorganisms (GCM) 10K type strain sequencing project: providing services to taxonomists for standard genome sequencing and annotation.</title>
        <authorList>
            <consortium name="The Broad Institute Genomics Platform"/>
            <consortium name="The Broad Institute Genome Sequencing Center for Infectious Disease"/>
            <person name="Wu L."/>
            <person name="Ma J."/>
        </authorList>
    </citation>
    <scope>NUCLEOTIDE SEQUENCE [LARGE SCALE GENOMIC DNA]</scope>
    <source>
        <strain evidence="4">CCUG 59778</strain>
    </source>
</reference>
<comment type="similarity">
    <text evidence="1 2">Belongs to the short-chain dehydrogenases/reductases (SDR) family.</text>
</comment>
<dbReference type="InterPro" id="IPR002347">
    <property type="entry name" value="SDR_fam"/>
</dbReference>
<keyword evidence="3" id="KW-0560">Oxidoreductase</keyword>
<evidence type="ECO:0000313" key="4">
    <source>
        <dbReference type="Proteomes" id="UP001596157"/>
    </source>
</evidence>
<dbReference type="PROSITE" id="PS00061">
    <property type="entry name" value="ADH_SHORT"/>
    <property type="match status" value="1"/>
</dbReference>
<dbReference type="GO" id="GO:0016491">
    <property type="term" value="F:oxidoreductase activity"/>
    <property type="evidence" value="ECO:0007669"/>
    <property type="project" value="UniProtKB-KW"/>
</dbReference>
<dbReference type="PRINTS" id="PR00080">
    <property type="entry name" value="SDRFAMILY"/>
</dbReference>
<dbReference type="CDD" id="cd05233">
    <property type="entry name" value="SDR_c"/>
    <property type="match status" value="1"/>
</dbReference>
<dbReference type="RefSeq" id="WP_378246444.1">
    <property type="nucleotide sequence ID" value="NZ_JBHSKF010000004.1"/>
</dbReference>
<proteinExistence type="inferred from homology"/>
<sequence length="259" mass="26812">MDNTPAPGGRVPRRRVLVTGASGGIGSAVAHAFAELGDRVAVHCNSAREKANAVRAELRGDGHVVVEGDIATGSTTVVQATVDALGGIDVLVNNAAVVTPAHPVSTDFADWQQAWRTTFEVNVLGTAAITHQVAARMVEQGIGGRIVNVGSRGAFRGEPEHPAYGASKAALHSMGQSLAVSLAKHRIAVSTVAPGFVRTDRVEDRLAGDGGRAIAQQSPFERVALPSEVAAAVVYLASREALWASGTILDLNGASYLRT</sequence>
<dbReference type="InterPro" id="IPR036291">
    <property type="entry name" value="NAD(P)-bd_dom_sf"/>
</dbReference>
<dbReference type="Pfam" id="PF00106">
    <property type="entry name" value="adh_short"/>
    <property type="match status" value="1"/>
</dbReference>
<accession>A0ABW0EN61</accession>
<evidence type="ECO:0000313" key="3">
    <source>
        <dbReference type="EMBL" id="MFC5287449.1"/>
    </source>
</evidence>
<comment type="caution">
    <text evidence="3">The sequence shown here is derived from an EMBL/GenBank/DDBJ whole genome shotgun (WGS) entry which is preliminary data.</text>
</comment>
<dbReference type="EMBL" id="JBHSKF010000004">
    <property type="protein sequence ID" value="MFC5287449.1"/>
    <property type="molecule type" value="Genomic_DNA"/>
</dbReference>
<gene>
    <name evidence="3" type="ORF">ACFPM7_10345</name>
</gene>
<name>A0ABW0EN61_9PSEU</name>
<dbReference type="Gene3D" id="3.40.50.720">
    <property type="entry name" value="NAD(P)-binding Rossmann-like Domain"/>
    <property type="match status" value="1"/>
</dbReference>
<keyword evidence="4" id="KW-1185">Reference proteome</keyword>
<dbReference type="PANTHER" id="PTHR42760">
    <property type="entry name" value="SHORT-CHAIN DEHYDROGENASES/REDUCTASES FAMILY MEMBER"/>
    <property type="match status" value="1"/>
</dbReference>
<dbReference type="EC" id="1.1.1.-" evidence="3"/>
<organism evidence="3 4">
    <name type="scientific">Actinokineospora guangxiensis</name>
    <dbReference type="NCBI Taxonomy" id="1490288"/>
    <lineage>
        <taxon>Bacteria</taxon>
        <taxon>Bacillati</taxon>
        <taxon>Actinomycetota</taxon>
        <taxon>Actinomycetes</taxon>
        <taxon>Pseudonocardiales</taxon>
        <taxon>Pseudonocardiaceae</taxon>
        <taxon>Actinokineospora</taxon>
    </lineage>
</organism>
<dbReference type="SUPFAM" id="SSF51735">
    <property type="entry name" value="NAD(P)-binding Rossmann-fold domains"/>
    <property type="match status" value="1"/>
</dbReference>
<dbReference type="Proteomes" id="UP001596157">
    <property type="component" value="Unassembled WGS sequence"/>
</dbReference>
<evidence type="ECO:0000256" key="1">
    <source>
        <dbReference type="ARBA" id="ARBA00006484"/>
    </source>
</evidence>
<dbReference type="PRINTS" id="PR00081">
    <property type="entry name" value="GDHRDH"/>
</dbReference>
<protein>
    <submittedName>
        <fullName evidence="3">SDR family NAD(P)-dependent oxidoreductase</fullName>
        <ecNumber evidence="3">1.1.1.-</ecNumber>
    </submittedName>
</protein>